<evidence type="ECO:0000256" key="1">
    <source>
        <dbReference type="ARBA" id="ARBA00019309"/>
    </source>
</evidence>
<dbReference type="STRING" id="1016849.A0A0D1X630"/>
<dbReference type="HOGENOM" id="CLU_009666_3_1_1"/>
<dbReference type="EMBL" id="KN846952">
    <property type="protein sequence ID" value="KIV83171.1"/>
    <property type="molecule type" value="Genomic_DNA"/>
</dbReference>
<evidence type="ECO:0000256" key="8">
    <source>
        <dbReference type="SAM" id="Coils"/>
    </source>
</evidence>
<dbReference type="InterPro" id="IPR036887">
    <property type="entry name" value="HTH_APSES_sf"/>
</dbReference>
<dbReference type="SUPFAM" id="SSF54616">
    <property type="entry name" value="DNA-binding domain of Mlu1-box binding protein MBP1"/>
    <property type="match status" value="1"/>
</dbReference>
<evidence type="ECO:0000256" key="9">
    <source>
        <dbReference type="SAM" id="MobiDB-lite"/>
    </source>
</evidence>
<keyword evidence="3" id="KW-0749">Sporulation</keyword>
<keyword evidence="2" id="KW-0677">Repeat</keyword>
<dbReference type="InterPro" id="IPR036770">
    <property type="entry name" value="Ankyrin_rpt-contain_sf"/>
</dbReference>
<dbReference type="InterPro" id="IPR051642">
    <property type="entry name" value="SWI6-like"/>
</dbReference>
<feature type="compositionally biased region" description="Polar residues" evidence="9">
    <location>
        <begin position="213"/>
        <end position="225"/>
    </location>
</feature>
<dbReference type="GO" id="GO:0030435">
    <property type="term" value="P:sporulation resulting in formation of a cellular spore"/>
    <property type="evidence" value="ECO:0007669"/>
    <property type="project" value="UniProtKB-KW"/>
</dbReference>
<dbReference type="GO" id="GO:0033309">
    <property type="term" value="C:SBF transcription complex"/>
    <property type="evidence" value="ECO:0007669"/>
    <property type="project" value="TreeGrafter"/>
</dbReference>
<dbReference type="GO" id="GO:0001228">
    <property type="term" value="F:DNA-binding transcription activator activity, RNA polymerase II-specific"/>
    <property type="evidence" value="ECO:0007669"/>
    <property type="project" value="UniProtKB-ARBA"/>
</dbReference>
<dbReference type="Pfam" id="PF04383">
    <property type="entry name" value="KilA-N"/>
    <property type="match status" value="1"/>
</dbReference>
<dbReference type="InterPro" id="IPR018004">
    <property type="entry name" value="KilA/APSES_HTH"/>
</dbReference>
<evidence type="ECO:0000256" key="5">
    <source>
        <dbReference type="ARBA" id="ARBA00023321"/>
    </source>
</evidence>
<dbReference type="PROSITE" id="PS51299">
    <property type="entry name" value="HTH_APSES"/>
    <property type="match status" value="1"/>
</dbReference>
<dbReference type="SUPFAM" id="SSF48403">
    <property type="entry name" value="Ankyrin repeat"/>
    <property type="match status" value="1"/>
</dbReference>
<evidence type="ECO:0000259" key="10">
    <source>
        <dbReference type="PROSITE" id="PS51299"/>
    </source>
</evidence>
<dbReference type="AlphaFoldDB" id="A0A0D1X630"/>
<dbReference type="PROSITE" id="PS50297">
    <property type="entry name" value="ANK_REP_REGION"/>
    <property type="match status" value="1"/>
</dbReference>
<feature type="repeat" description="ANK" evidence="7">
    <location>
        <begin position="342"/>
        <end position="374"/>
    </location>
</feature>
<evidence type="ECO:0000256" key="6">
    <source>
        <dbReference type="ARBA" id="ARBA00031907"/>
    </source>
</evidence>
<organism evidence="11 12">
    <name type="scientific">Exophiala sideris</name>
    <dbReference type="NCBI Taxonomy" id="1016849"/>
    <lineage>
        <taxon>Eukaryota</taxon>
        <taxon>Fungi</taxon>
        <taxon>Dikarya</taxon>
        <taxon>Ascomycota</taxon>
        <taxon>Pezizomycotina</taxon>
        <taxon>Eurotiomycetes</taxon>
        <taxon>Chaetothyriomycetidae</taxon>
        <taxon>Chaetothyriales</taxon>
        <taxon>Herpotrichiellaceae</taxon>
        <taxon>Exophiala</taxon>
    </lineage>
</organism>
<name>A0A0D1X630_9EURO</name>
<feature type="domain" description="HTH APSES-type" evidence="10">
    <location>
        <begin position="101"/>
        <end position="207"/>
    </location>
</feature>
<gene>
    <name evidence="11" type="ORF">PV11_05221</name>
</gene>
<protein>
    <recommendedName>
        <fullName evidence="1">Cell pattern formation-associated protein stuA</fullName>
    </recommendedName>
    <alternativeName>
        <fullName evidence="6">Stunted protein A</fullName>
    </alternativeName>
</protein>
<dbReference type="GO" id="GO:0030907">
    <property type="term" value="C:MBF transcription complex"/>
    <property type="evidence" value="ECO:0007669"/>
    <property type="project" value="TreeGrafter"/>
</dbReference>
<feature type="coiled-coil region" evidence="8">
    <location>
        <begin position="580"/>
        <end position="638"/>
    </location>
</feature>
<keyword evidence="8" id="KW-0175">Coiled coil</keyword>
<sequence length="750" mass="83674">MRVLSSEARLRKVTARQTCHKLECLGKVDNLLGSDLYALSEPLNQTTRLKAARAQIELSITNPDFTDAVVNVELQRHVSFLSDASFIVAANKAAMAIDKNIFSATYSNVPVYELKIGNDHVMRRRSDEWVNATHVLKIAGFDKPARTRILEREVQKGVHEKIQGGYGKYQGTWIPLTEGRSLAEKHGIFDRISAIFDFVPGDRSPPPAPKHTTAASNRPKQNKQSAPKKVAAQPVQYYQPIDTFDGANGQNNGTESRERSPETASFMADEEFLPLSQNSAASRKRKRELEETIVTASDLDHTVYGDELLDYFVTAGDDPAASNILPPEPPSDFDVDRPIDNLGNNALHWACAMGDIQVARDLLARGASPAAQNGSAGETPLIRAVLFTNNYDKRTFAKIVQALSGTIVERDWHGATVFHHIAETARIRAKWNCARYYCEVLINKMQEMGSNYVQALLTSVDAQHDTAALRAIRNGCVKVATFLLNHCPEAGDIPNLKGETANEYLRALREKKESLQQPGSSPPHTGESFTSKQARRKRQKDAVSRAASLVLDKIGPLMDEGSFKLADMYDSQMNEKDIEITEAKQALTDFEGQRHKIRQETFLLMSKVEDASKLPALRQEYEMILNEMQSLLEQKEHNTLQNEVFQQDQQANPQAFRYTNPQPLSSDEVRAALPWAVELNQQQAMRQYWVKKIAQLMGEAGTSEKVGKHRKLVAIATGMKEDELDNMSEELLESLQASQGHAPQTPPQMV</sequence>
<dbReference type="Proteomes" id="UP000053599">
    <property type="component" value="Unassembled WGS sequence"/>
</dbReference>
<proteinExistence type="predicted"/>
<keyword evidence="5" id="KW-0183">Conidiation</keyword>
<dbReference type="InterPro" id="IPR002110">
    <property type="entry name" value="Ankyrin_rpt"/>
</dbReference>
<dbReference type="SMART" id="SM01252">
    <property type="entry name" value="KilA-N"/>
    <property type="match status" value="1"/>
</dbReference>
<dbReference type="PANTHER" id="PTHR43828:SF15">
    <property type="entry name" value="TRANSCRIPTION FACTOR MBP1"/>
    <property type="match status" value="1"/>
</dbReference>
<dbReference type="GO" id="GO:0048315">
    <property type="term" value="P:conidium formation"/>
    <property type="evidence" value="ECO:0007669"/>
    <property type="project" value="UniProtKB-KW"/>
</dbReference>
<evidence type="ECO:0000256" key="2">
    <source>
        <dbReference type="ARBA" id="ARBA00022737"/>
    </source>
</evidence>
<dbReference type="Pfam" id="PF13637">
    <property type="entry name" value="Ank_4"/>
    <property type="match status" value="1"/>
</dbReference>
<feature type="compositionally biased region" description="Polar residues" evidence="9">
    <location>
        <begin position="515"/>
        <end position="532"/>
    </location>
</feature>
<evidence type="ECO:0000256" key="3">
    <source>
        <dbReference type="ARBA" id="ARBA00022969"/>
    </source>
</evidence>
<dbReference type="SMART" id="SM00248">
    <property type="entry name" value="ANK"/>
    <property type="match status" value="2"/>
</dbReference>
<dbReference type="PROSITE" id="PS50088">
    <property type="entry name" value="ANK_REPEAT"/>
    <property type="match status" value="1"/>
</dbReference>
<feature type="region of interest" description="Disordered" evidence="9">
    <location>
        <begin position="199"/>
        <end position="269"/>
    </location>
</feature>
<dbReference type="PANTHER" id="PTHR43828">
    <property type="entry name" value="ASPARAGINASE"/>
    <property type="match status" value="1"/>
</dbReference>
<keyword evidence="4 7" id="KW-0040">ANK repeat</keyword>
<dbReference type="GO" id="GO:0003677">
    <property type="term" value="F:DNA binding"/>
    <property type="evidence" value="ECO:0007669"/>
    <property type="project" value="InterPro"/>
</dbReference>
<dbReference type="Gene3D" id="3.10.260.10">
    <property type="entry name" value="Transcription regulator HTH, APSES-type DNA-binding domain"/>
    <property type="match status" value="1"/>
</dbReference>
<reference evidence="11 12" key="1">
    <citation type="submission" date="2015-01" db="EMBL/GenBank/DDBJ databases">
        <title>The Genome Sequence of Exophiala sideris CBS121828.</title>
        <authorList>
            <consortium name="The Broad Institute Genomics Platform"/>
            <person name="Cuomo C."/>
            <person name="de Hoog S."/>
            <person name="Gorbushina A."/>
            <person name="Stielow B."/>
            <person name="Teixiera M."/>
            <person name="Abouelleil A."/>
            <person name="Chapman S.B."/>
            <person name="Priest M."/>
            <person name="Young S.K."/>
            <person name="Wortman J."/>
            <person name="Nusbaum C."/>
            <person name="Birren B."/>
        </authorList>
    </citation>
    <scope>NUCLEOTIDE SEQUENCE [LARGE SCALE GENOMIC DNA]</scope>
    <source>
        <strain evidence="11 12">CBS 121828</strain>
    </source>
</reference>
<evidence type="ECO:0000313" key="11">
    <source>
        <dbReference type="EMBL" id="KIV83171.1"/>
    </source>
</evidence>
<dbReference type="InterPro" id="IPR003163">
    <property type="entry name" value="Tscrpt_reg_HTH_APSES-type"/>
</dbReference>
<dbReference type="FunFam" id="3.10.260.10:FF:000001">
    <property type="entry name" value="APSES transcription factor (MbpA)"/>
    <property type="match status" value="1"/>
</dbReference>
<evidence type="ECO:0000313" key="12">
    <source>
        <dbReference type="Proteomes" id="UP000053599"/>
    </source>
</evidence>
<evidence type="ECO:0000256" key="4">
    <source>
        <dbReference type="ARBA" id="ARBA00023043"/>
    </source>
</evidence>
<accession>A0A0D1X630</accession>
<dbReference type="OrthoDB" id="6718656at2759"/>
<evidence type="ECO:0000256" key="7">
    <source>
        <dbReference type="PROSITE-ProRule" id="PRU00023"/>
    </source>
</evidence>
<feature type="region of interest" description="Disordered" evidence="9">
    <location>
        <begin position="512"/>
        <end position="538"/>
    </location>
</feature>
<dbReference type="Gene3D" id="1.25.40.20">
    <property type="entry name" value="Ankyrin repeat-containing domain"/>
    <property type="match status" value="1"/>
</dbReference>